<evidence type="ECO:0000313" key="3">
    <source>
        <dbReference type="Proteomes" id="UP000319817"/>
    </source>
</evidence>
<reference evidence="2 3" key="1">
    <citation type="submission" date="2019-02" db="EMBL/GenBank/DDBJ databases">
        <title>Deep-cultivation of Planctomycetes and their phenomic and genomic characterization uncovers novel biology.</title>
        <authorList>
            <person name="Wiegand S."/>
            <person name="Jogler M."/>
            <person name="Boedeker C."/>
            <person name="Pinto D."/>
            <person name="Vollmers J."/>
            <person name="Rivas-Marin E."/>
            <person name="Kohn T."/>
            <person name="Peeters S.H."/>
            <person name="Heuer A."/>
            <person name="Rast P."/>
            <person name="Oberbeckmann S."/>
            <person name="Bunk B."/>
            <person name="Jeske O."/>
            <person name="Meyerdierks A."/>
            <person name="Storesund J.E."/>
            <person name="Kallscheuer N."/>
            <person name="Luecker S."/>
            <person name="Lage O.M."/>
            <person name="Pohl T."/>
            <person name="Merkel B.J."/>
            <person name="Hornburger P."/>
            <person name="Mueller R.-W."/>
            <person name="Bruemmer F."/>
            <person name="Labrenz M."/>
            <person name="Spormann A.M."/>
            <person name="Op den Camp H."/>
            <person name="Overmann J."/>
            <person name="Amann R."/>
            <person name="Jetten M.S.M."/>
            <person name="Mascher T."/>
            <person name="Medema M.H."/>
            <person name="Devos D.P."/>
            <person name="Kaster A.-K."/>
            <person name="Ovreas L."/>
            <person name="Rohde M."/>
            <person name="Galperin M.Y."/>
            <person name="Jogler C."/>
        </authorList>
    </citation>
    <scope>NUCLEOTIDE SEQUENCE [LARGE SCALE GENOMIC DNA]</scope>
    <source>
        <strain evidence="2 3">K23_9</strain>
    </source>
</reference>
<feature type="region of interest" description="Disordered" evidence="1">
    <location>
        <begin position="1"/>
        <end position="21"/>
    </location>
</feature>
<dbReference type="Proteomes" id="UP000319817">
    <property type="component" value="Chromosome"/>
</dbReference>
<accession>A0A517NXY8</accession>
<sequence length="60" mass="6501">MQPSRVFGSGLQGEPPSSELKSTMVVPIKPASLATITWSVLNTGHARRGEWWPKTPVANN</sequence>
<dbReference type="AlphaFoldDB" id="A0A517NXY8"/>
<evidence type="ECO:0000256" key="1">
    <source>
        <dbReference type="SAM" id="MobiDB-lite"/>
    </source>
</evidence>
<protein>
    <submittedName>
        <fullName evidence="2">Uncharacterized protein</fullName>
    </submittedName>
</protein>
<name>A0A517NXY8_9BACT</name>
<dbReference type="EMBL" id="CP036526">
    <property type="protein sequence ID" value="QDT11959.1"/>
    <property type="molecule type" value="Genomic_DNA"/>
</dbReference>
<proteinExistence type="predicted"/>
<gene>
    <name evidence="2" type="ORF">K239x_39610</name>
</gene>
<organism evidence="2 3">
    <name type="scientific">Stieleria marina</name>
    <dbReference type="NCBI Taxonomy" id="1930275"/>
    <lineage>
        <taxon>Bacteria</taxon>
        <taxon>Pseudomonadati</taxon>
        <taxon>Planctomycetota</taxon>
        <taxon>Planctomycetia</taxon>
        <taxon>Pirellulales</taxon>
        <taxon>Pirellulaceae</taxon>
        <taxon>Stieleria</taxon>
    </lineage>
</organism>
<evidence type="ECO:0000313" key="2">
    <source>
        <dbReference type="EMBL" id="QDT11959.1"/>
    </source>
</evidence>
<keyword evidence="3" id="KW-1185">Reference proteome</keyword>